<dbReference type="GO" id="GO:0004758">
    <property type="term" value="F:serine C-palmitoyltransferase activity"/>
    <property type="evidence" value="ECO:0007669"/>
    <property type="project" value="UniProtKB-EC"/>
</dbReference>
<dbReference type="InterPro" id="IPR001917">
    <property type="entry name" value="Aminotrans_II_pyridoxalP_BS"/>
</dbReference>
<evidence type="ECO:0000256" key="8">
    <source>
        <dbReference type="SAM" id="Phobius"/>
    </source>
</evidence>
<comment type="catalytic activity">
    <reaction evidence="6">
        <text>L-serine + hexadecanoyl-CoA + H(+) = 3-oxosphinganine + CO2 + CoA</text>
        <dbReference type="Rhea" id="RHEA:14761"/>
        <dbReference type="ChEBI" id="CHEBI:15378"/>
        <dbReference type="ChEBI" id="CHEBI:16526"/>
        <dbReference type="ChEBI" id="CHEBI:33384"/>
        <dbReference type="ChEBI" id="CHEBI:57287"/>
        <dbReference type="ChEBI" id="CHEBI:57379"/>
        <dbReference type="ChEBI" id="CHEBI:58299"/>
        <dbReference type="EC" id="2.3.1.50"/>
    </reaction>
</comment>
<comment type="cofactor">
    <cofactor evidence="1 7">
        <name>pyridoxal 5'-phosphate</name>
        <dbReference type="ChEBI" id="CHEBI:597326"/>
    </cofactor>
</comment>
<evidence type="ECO:0000256" key="5">
    <source>
        <dbReference type="ARBA" id="ARBA00022898"/>
    </source>
</evidence>
<keyword evidence="4" id="KW-0808">Transferase</keyword>
<dbReference type="Gene3D" id="3.90.1150.10">
    <property type="entry name" value="Aspartate Aminotransferase, domain 1"/>
    <property type="match status" value="1"/>
</dbReference>
<dbReference type="EC" id="2.3.1.50" evidence="3"/>
<evidence type="ECO:0000256" key="3">
    <source>
        <dbReference type="ARBA" id="ARBA00013220"/>
    </source>
</evidence>
<dbReference type="PANTHER" id="PTHR13693">
    <property type="entry name" value="CLASS II AMINOTRANSFERASE/8-AMINO-7-OXONONANOATE SYNTHASE"/>
    <property type="match status" value="1"/>
</dbReference>
<evidence type="ECO:0000256" key="2">
    <source>
        <dbReference type="ARBA" id="ARBA00008392"/>
    </source>
</evidence>
<dbReference type="PROSITE" id="PS00599">
    <property type="entry name" value="AA_TRANSFER_CLASS_2"/>
    <property type="match status" value="1"/>
</dbReference>
<dbReference type="CDD" id="cd06454">
    <property type="entry name" value="KBL_like"/>
    <property type="match status" value="1"/>
</dbReference>
<keyword evidence="8" id="KW-0472">Membrane</keyword>
<dbReference type="InterPro" id="IPR015422">
    <property type="entry name" value="PyrdxlP-dep_Trfase_small"/>
</dbReference>
<reference evidence="10 11" key="1">
    <citation type="submission" date="2009-11" db="EMBL/GenBank/DDBJ databases">
        <title>Annotation of Allomyces macrogynus ATCC 38327.</title>
        <authorList>
            <consortium name="The Broad Institute Genome Sequencing Platform"/>
            <person name="Russ C."/>
            <person name="Cuomo C."/>
            <person name="Burger G."/>
            <person name="Gray M.W."/>
            <person name="Holland P.W.H."/>
            <person name="King N."/>
            <person name="Lang F.B.F."/>
            <person name="Roger A.J."/>
            <person name="Ruiz-Trillo I."/>
            <person name="Young S.K."/>
            <person name="Zeng Q."/>
            <person name="Gargeya S."/>
            <person name="Fitzgerald M."/>
            <person name="Haas B."/>
            <person name="Abouelleil A."/>
            <person name="Alvarado L."/>
            <person name="Arachchi H.M."/>
            <person name="Berlin A."/>
            <person name="Chapman S.B."/>
            <person name="Gearin G."/>
            <person name="Goldberg J."/>
            <person name="Griggs A."/>
            <person name="Gujja S."/>
            <person name="Hansen M."/>
            <person name="Heiman D."/>
            <person name="Howarth C."/>
            <person name="Larimer J."/>
            <person name="Lui A."/>
            <person name="MacDonald P.J.P."/>
            <person name="McCowen C."/>
            <person name="Montmayeur A."/>
            <person name="Murphy C."/>
            <person name="Neiman D."/>
            <person name="Pearson M."/>
            <person name="Priest M."/>
            <person name="Roberts A."/>
            <person name="Saif S."/>
            <person name="Shea T."/>
            <person name="Sisk P."/>
            <person name="Stolte C."/>
            <person name="Sykes S."/>
            <person name="Wortman J."/>
            <person name="Nusbaum C."/>
            <person name="Birren B."/>
        </authorList>
    </citation>
    <scope>NUCLEOTIDE SEQUENCE [LARGE SCALE GENOMIC DNA]</scope>
    <source>
        <strain evidence="10 11">ATCC 38327</strain>
    </source>
</reference>
<keyword evidence="5 7" id="KW-0663">Pyridoxal phosphate</keyword>
<dbReference type="OrthoDB" id="65434at2759"/>
<dbReference type="InterPro" id="IPR004839">
    <property type="entry name" value="Aminotransferase_I/II_large"/>
</dbReference>
<organism evidence="10 11">
    <name type="scientific">Allomyces macrogynus (strain ATCC 38327)</name>
    <name type="common">Allomyces javanicus var. macrogynus</name>
    <dbReference type="NCBI Taxonomy" id="578462"/>
    <lineage>
        <taxon>Eukaryota</taxon>
        <taxon>Fungi</taxon>
        <taxon>Fungi incertae sedis</taxon>
        <taxon>Blastocladiomycota</taxon>
        <taxon>Blastocladiomycetes</taxon>
        <taxon>Blastocladiales</taxon>
        <taxon>Blastocladiaceae</taxon>
        <taxon>Allomyces</taxon>
    </lineage>
</organism>
<protein>
    <recommendedName>
        <fullName evidence="3">serine C-palmitoyltransferase</fullName>
        <ecNumber evidence="3">2.3.1.50</ecNumber>
    </recommendedName>
</protein>
<dbReference type="SUPFAM" id="SSF53383">
    <property type="entry name" value="PLP-dependent transferases"/>
    <property type="match status" value="1"/>
</dbReference>
<evidence type="ECO:0000256" key="6">
    <source>
        <dbReference type="ARBA" id="ARBA00048528"/>
    </source>
</evidence>
<dbReference type="PANTHER" id="PTHR13693:SF3">
    <property type="entry name" value="LD36009P"/>
    <property type="match status" value="1"/>
</dbReference>
<dbReference type="Pfam" id="PF00155">
    <property type="entry name" value="Aminotran_1_2"/>
    <property type="match status" value="1"/>
</dbReference>
<keyword evidence="8" id="KW-1133">Transmembrane helix</keyword>
<evidence type="ECO:0000256" key="7">
    <source>
        <dbReference type="RuleBase" id="RU003693"/>
    </source>
</evidence>
<dbReference type="GO" id="GO:0016020">
    <property type="term" value="C:membrane"/>
    <property type="evidence" value="ECO:0007669"/>
    <property type="project" value="GOC"/>
</dbReference>
<dbReference type="AlphaFoldDB" id="A0A0L0S0M7"/>
<dbReference type="GO" id="GO:0030170">
    <property type="term" value="F:pyridoxal phosphate binding"/>
    <property type="evidence" value="ECO:0007669"/>
    <property type="project" value="InterPro"/>
</dbReference>
<evidence type="ECO:0000256" key="4">
    <source>
        <dbReference type="ARBA" id="ARBA00022679"/>
    </source>
</evidence>
<dbReference type="eggNOG" id="KOG1357">
    <property type="taxonomic scope" value="Eukaryota"/>
</dbReference>
<dbReference type="Gene3D" id="3.40.640.10">
    <property type="entry name" value="Type I PLP-dependent aspartate aminotransferase-like (Major domain)"/>
    <property type="match status" value="1"/>
</dbReference>
<keyword evidence="8" id="KW-0812">Transmembrane</keyword>
<evidence type="ECO:0000313" key="10">
    <source>
        <dbReference type="EMBL" id="KNE55921.1"/>
    </source>
</evidence>
<dbReference type="GO" id="GO:0017059">
    <property type="term" value="C:serine palmitoyltransferase complex"/>
    <property type="evidence" value="ECO:0007669"/>
    <property type="project" value="TreeGrafter"/>
</dbReference>
<dbReference type="InterPro" id="IPR050087">
    <property type="entry name" value="AON_synthase_class-II"/>
</dbReference>
<dbReference type="STRING" id="578462.A0A0L0S0M7"/>
<dbReference type="GO" id="GO:0046513">
    <property type="term" value="P:ceramide biosynthetic process"/>
    <property type="evidence" value="ECO:0007669"/>
    <property type="project" value="TreeGrafter"/>
</dbReference>
<dbReference type="InterPro" id="IPR015424">
    <property type="entry name" value="PyrdxlP-dep_Trfase"/>
</dbReference>
<feature type="domain" description="Aminotransferase class I/classII large" evidence="9">
    <location>
        <begin position="110"/>
        <end position="470"/>
    </location>
</feature>
<dbReference type="GO" id="GO:0046512">
    <property type="term" value="P:sphingosine biosynthetic process"/>
    <property type="evidence" value="ECO:0007669"/>
    <property type="project" value="TreeGrafter"/>
</dbReference>
<evidence type="ECO:0000313" key="11">
    <source>
        <dbReference type="Proteomes" id="UP000054350"/>
    </source>
</evidence>
<keyword evidence="11" id="KW-1185">Reference proteome</keyword>
<sequence length="513" mass="56532">MSEAENLEQAPLFTLITTYLGYLILIVFGHVRDFFGKRFRTSEYSYLLSYNGYAPLVSDFESFYSRRLYKRIRDCFNRPITNVPGRHITVLDRYSTDGNKTFTFTGKTKKCLNLSSYNYLGFAQAEGPCADAVERAVRQYGIAHASPRNEAGTCDLHVQLEALVARFVGSEDAMCISMGFATNSTTLPALVGKGCLILSDELNHASLVFGARLSQATIRVFKHNDPVSLEAQLREAIAQGQPRTHRPWKKILVVVEGLYSMEGSIVNLPAIVALKDRYKFYLYVDEAHSIGALGKQGRGVCDYYGIDPRKIDVLMGTLTKSFGAAGGYLAGSRAMVAHMKRRCHAPLYAETIPICVTQQIITSLKIIMGEEPTADPMDGETRIATLSANSRYFAQQLRKRGFIVYGSEDSPVIPLLLFNPAKIPAFSRECLARGVAVVVVGAPATPIISSRVRFCLSAAHNKADLDHALAVVDEVGDRLLLKVSRTDPNDVKCAPYGSHVPLFQQNPHLLASA</sequence>
<feature type="transmembrane region" description="Helical" evidence="8">
    <location>
        <begin position="12"/>
        <end position="31"/>
    </location>
</feature>
<gene>
    <name evidence="10" type="ORF">AMAG_01778</name>
</gene>
<evidence type="ECO:0000259" key="9">
    <source>
        <dbReference type="Pfam" id="PF00155"/>
    </source>
</evidence>
<dbReference type="InterPro" id="IPR015421">
    <property type="entry name" value="PyrdxlP-dep_Trfase_major"/>
</dbReference>
<dbReference type="VEuPathDB" id="FungiDB:AMAG_01778"/>
<name>A0A0L0S0M7_ALLM3</name>
<dbReference type="EMBL" id="GG745329">
    <property type="protein sequence ID" value="KNE55921.1"/>
    <property type="molecule type" value="Genomic_DNA"/>
</dbReference>
<accession>A0A0L0S0M7</accession>
<evidence type="ECO:0000256" key="1">
    <source>
        <dbReference type="ARBA" id="ARBA00001933"/>
    </source>
</evidence>
<dbReference type="OMA" id="MFGSNAY"/>
<dbReference type="Proteomes" id="UP000054350">
    <property type="component" value="Unassembled WGS sequence"/>
</dbReference>
<proteinExistence type="inferred from homology"/>
<reference evidence="11" key="2">
    <citation type="submission" date="2009-11" db="EMBL/GenBank/DDBJ databases">
        <title>The Genome Sequence of Allomyces macrogynus strain ATCC 38327.</title>
        <authorList>
            <consortium name="The Broad Institute Genome Sequencing Platform"/>
            <person name="Russ C."/>
            <person name="Cuomo C."/>
            <person name="Shea T."/>
            <person name="Young S.K."/>
            <person name="Zeng Q."/>
            <person name="Koehrsen M."/>
            <person name="Haas B."/>
            <person name="Borodovsky M."/>
            <person name="Guigo R."/>
            <person name="Alvarado L."/>
            <person name="Berlin A."/>
            <person name="Borenstein D."/>
            <person name="Chen Z."/>
            <person name="Engels R."/>
            <person name="Freedman E."/>
            <person name="Gellesch M."/>
            <person name="Goldberg J."/>
            <person name="Griggs A."/>
            <person name="Gujja S."/>
            <person name="Heiman D."/>
            <person name="Hepburn T."/>
            <person name="Howarth C."/>
            <person name="Jen D."/>
            <person name="Larson L."/>
            <person name="Lewis B."/>
            <person name="Mehta T."/>
            <person name="Park D."/>
            <person name="Pearson M."/>
            <person name="Roberts A."/>
            <person name="Saif S."/>
            <person name="Shenoy N."/>
            <person name="Sisk P."/>
            <person name="Stolte C."/>
            <person name="Sykes S."/>
            <person name="Walk T."/>
            <person name="White J."/>
            <person name="Yandava C."/>
            <person name="Burger G."/>
            <person name="Gray M.W."/>
            <person name="Holland P.W.H."/>
            <person name="King N."/>
            <person name="Lang F.B.F."/>
            <person name="Roger A.J."/>
            <person name="Ruiz-Trillo I."/>
            <person name="Lander E."/>
            <person name="Nusbaum C."/>
        </authorList>
    </citation>
    <scope>NUCLEOTIDE SEQUENCE [LARGE SCALE GENOMIC DNA]</scope>
    <source>
        <strain evidence="11">ATCC 38327</strain>
    </source>
</reference>
<comment type="similarity">
    <text evidence="2 7">Belongs to the class-II pyridoxal-phosphate-dependent aminotransferase family.</text>
</comment>